<protein>
    <submittedName>
        <fullName evidence="1">Orfe protein</fullName>
    </submittedName>
</protein>
<evidence type="ECO:0000313" key="2">
    <source>
        <dbReference type="Proteomes" id="UP000009089"/>
    </source>
</evidence>
<gene>
    <name evidence="1" type="primary">orfe</name>
</gene>
<sequence>MLPLLVRIKLEPSGVPPNKLILPVAMLRPWLKLPVSPPVQAPDPSRFSMILRKAFCKPALDFLALRFSP</sequence>
<name>Q38001_BPCP1</name>
<dbReference type="Proteomes" id="UP000009089">
    <property type="component" value="Segment"/>
</dbReference>
<organismHost>
    <name type="scientific">Streptococcus pneumoniae</name>
    <dbReference type="NCBI Taxonomy" id="1313"/>
</organismHost>
<accession>Q38001</accession>
<proteinExistence type="predicted"/>
<keyword evidence="2" id="KW-1185">Reference proteome</keyword>
<reference evidence="1 2" key="3">
    <citation type="journal article" date="1996" name="J. Virol.">
        <title>Analysis of the complete nucleotide sequence and functional organization of the genome of Streptococcus pneumoniae bacteriophage Cp-1.</title>
        <authorList>
            <person name="Martin A.C."/>
            <person name="Lopez R."/>
            <person name="Garcia P."/>
        </authorList>
    </citation>
    <scope>NUCLEOTIDE SEQUENCE</scope>
</reference>
<reference evidence="1 2" key="1">
    <citation type="journal article" date="1984" name="Virology">
        <title>Nucleotide sequence at the termini of the DNA of Streptococcus pneumoniae phage Cp-1.</title>
        <authorList>
            <person name="Escarmis C."/>
            <person name="Gomez A."/>
            <person name="Garcia E."/>
            <person name="Ronda C."/>
            <person name="Lopez R."/>
            <person name="Salas M."/>
        </authorList>
    </citation>
    <scope>NUCLEOTIDE SEQUENCE [LARGE SCALE GENOMIC DNA]</scope>
</reference>
<reference evidence="2" key="2">
    <citation type="journal article" date="1995" name="Virology">
        <title>Nucleotide sequence and transcription of the left early region of Streptococcus pneumoniae bacteriophage Cp-1 coding for the terminal protein and the DNA polymerase.</title>
        <authorList>
            <person name="Martin A.C."/>
            <person name="Lopez R."/>
            <person name="Garcia P."/>
        </authorList>
    </citation>
    <scope>NUCLEOTIDE SEQUENCE [LARGE SCALE GENOMIC DNA]</scope>
</reference>
<organism evidence="1 2">
    <name type="scientific">Streptococcus phage Cp-1</name>
    <name type="common">Bacteriophage Cp-1</name>
    <dbReference type="NCBI Taxonomy" id="10747"/>
    <lineage>
        <taxon>Viruses</taxon>
        <taxon>Duplodnaviria</taxon>
        <taxon>Heunggongvirae</taxon>
        <taxon>Uroviricota</taxon>
        <taxon>Caudoviricetes</taxon>
        <taxon>Madridviridae</taxon>
        <taxon>Cepunavirus</taxon>
        <taxon>Cepunavirus Cp1</taxon>
    </lineage>
</organism>
<evidence type="ECO:0000313" key="1">
    <source>
        <dbReference type="EMBL" id="CAA87736.1"/>
    </source>
</evidence>
<dbReference type="EMBL" id="Z47794">
    <property type="protein sequence ID" value="CAA87736.1"/>
    <property type="molecule type" value="Genomic_DNA"/>
</dbReference>